<dbReference type="RefSeq" id="WP_146791066.1">
    <property type="nucleotide sequence ID" value="NZ_BAABIO010000003.1"/>
</dbReference>
<dbReference type="KEGG" id="fgg:FSB75_19940"/>
<dbReference type="OrthoDB" id="770446at2"/>
<evidence type="ECO:0000313" key="1">
    <source>
        <dbReference type="EMBL" id="QEC58080.1"/>
    </source>
</evidence>
<protein>
    <submittedName>
        <fullName evidence="1">Uncharacterized protein</fullName>
    </submittedName>
</protein>
<reference evidence="1 2" key="1">
    <citation type="journal article" date="2015" name="Int. J. Syst. Evol. Microbiol.">
        <title>Flavisolibacter ginsenosidimutans sp. nov., with ginsenoside-converting activity isolated from soil used for cultivating ginseng.</title>
        <authorList>
            <person name="Zhao Y."/>
            <person name="Liu Q."/>
            <person name="Kang M.S."/>
            <person name="Jin F."/>
            <person name="Yu H."/>
            <person name="Im W.T."/>
        </authorList>
    </citation>
    <scope>NUCLEOTIDE SEQUENCE [LARGE SCALE GENOMIC DNA]</scope>
    <source>
        <strain evidence="1 2">Gsoil 636</strain>
    </source>
</reference>
<name>A0A5B8UPW0_9BACT</name>
<gene>
    <name evidence="1" type="ORF">FSB75_19940</name>
</gene>
<keyword evidence="2" id="KW-1185">Reference proteome</keyword>
<dbReference type="Proteomes" id="UP000321204">
    <property type="component" value="Chromosome"/>
</dbReference>
<proteinExistence type="predicted"/>
<evidence type="ECO:0000313" key="2">
    <source>
        <dbReference type="Proteomes" id="UP000321204"/>
    </source>
</evidence>
<sequence length="75" mass="8709">MNGEARKLHLIEALLKVEDEKKLQEIEALLLQVSPKSSTGKRPEDFAGIWTEEEAEEIKKYIEEGCEQINHDDWK</sequence>
<organism evidence="1 2">
    <name type="scientific">Flavisolibacter ginsenosidimutans</name>
    <dbReference type="NCBI Taxonomy" id="661481"/>
    <lineage>
        <taxon>Bacteria</taxon>
        <taxon>Pseudomonadati</taxon>
        <taxon>Bacteroidota</taxon>
        <taxon>Chitinophagia</taxon>
        <taxon>Chitinophagales</taxon>
        <taxon>Chitinophagaceae</taxon>
        <taxon>Flavisolibacter</taxon>
    </lineage>
</organism>
<dbReference type="EMBL" id="CP042433">
    <property type="protein sequence ID" value="QEC58080.1"/>
    <property type="molecule type" value="Genomic_DNA"/>
</dbReference>
<accession>A0A5B8UPW0</accession>
<dbReference type="AlphaFoldDB" id="A0A5B8UPW0"/>